<dbReference type="Proteomes" id="UP000228921">
    <property type="component" value="Unassembled WGS sequence"/>
</dbReference>
<protein>
    <submittedName>
        <fullName evidence="1">Uncharacterized protein</fullName>
    </submittedName>
</protein>
<dbReference type="EMBL" id="PGTK01000003">
    <property type="protein sequence ID" value="PJF31466.1"/>
    <property type="molecule type" value="Genomic_DNA"/>
</dbReference>
<comment type="caution">
    <text evidence="1">The sequence shown here is derived from an EMBL/GenBank/DDBJ whole genome shotgun (WGS) entry which is preliminary data.</text>
</comment>
<organism evidence="1 2">
    <name type="scientific">Candidatus Thermofonsia Clade 1 bacterium</name>
    <dbReference type="NCBI Taxonomy" id="2364210"/>
    <lineage>
        <taxon>Bacteria</taxon>
        <taxon>Bacillati</taxon>
        <taxon>Chloroflexota</taxon>
        <taxon>Candidatus Thermofontia</taxon>
        <taxon>Candidatus Thermofonsia Clade 1</taxon>
    </lineage>
</organism>
<dbReference type="SUPFAM" id="SSF51445">
    <property type="entry name" value="(Trans)glycosidases"/>
    <property type="match status" value="1"/>
</dbReference>
<dbReference type="AlphaFoldDB" id="A0A2M8P1Q7"/>
<name>A0A2M8P1Q7_9CHLR</name>
<evidence type="ECO:0000313" key="1">
    <source>
        <dbReference type="EMBL" id="PJF31466.1"/>
    </source>
</evidence>
<dbReference type="InterPro" id="IPR017853">
    <property type="entry name" value="GH"/>
</dbReference>
<sequence length="487" mass="55357">MLLNEYEWSRNPRGMHNKNAPIKMDFEALSAAGMGWAKYTAISDEYVNDVDELRKRNITPILRLWRPRFGAGAPEEKQRYYEAYIAAGCKWFELYNEPNLDIEWEEGVLPDYKNIEGIIAPLMTNWLRWAEWVIERECYPAFPALSEAIGRHYDAISWLRAMLTFLGDNYYERFRAVAANGLWCATHPYIYNHFYQEDGSPRRARPPERQRADEGGWRFEYPYDPISQADKPGVTTISGPPSAPNGDPIGLIGMGDAFMRLYREWFGGGAIPVVGTEGGIYPVPQGAGDFHRLDKRYPGYNAFSHGEATVAMFNWIAYQAPPWFFGVALWKWDDYYETPFGPSVAILRLNETPPPFKDVPPLESIEGEGIAGIPRGWRGPGPIHGTPDVHCVLIGTGFDAEWFFTAGKAYYERFRPQLLPSPDFLDNLTYRQSAGITVLTLPSLAESVRLQLAERYPAAWLDIVAVESLDQLATVLNERVLRGLRFG</sequence>
<reference evidence="1 2" key="1">
    <citation type="submission" date="2017-11" db="EMBL/GenBank/DDBJ databases">
        <title>Evolution of Phototrophy in the Chloroflexi Phylum Driven by Horizontal Gene Transfer.</title>
        <authorList>
            <person name="Ward L.M."/>
            <person name="Hemp J."/>
            <person name="Shih P.M."/>
            <person name="Mcglynn S.E."/>
            <person name="Fischer W."/>
        </authorList>
    </citation>
    <scope>NUCLEOTIDE SEQUENCE [LARGE SCALE GENOMIC DNA]</scope>
    <source>
        <strain evidence="1">CP2_2F</strain>
    </source>
</reference>
<proteinExistence type="predicted"/>
<accession>A0A2M8P1Q7</accession>
<gene>
    <name evidence="1" type="ORF">CUN51_03815</name>
</gene>
<evidence type="ECO:0000313" key="2">
    <source>
        <dbReference type="Proteomes" id="UP000228921"/>
    </source>
</evidence>